<dbReference type="InterPro" id="IPR011765">
    <property type="entry name" value="Pept_M16_N"/>
</dbReference>
<dbReference type="PANTHER" id="PTHR11851:SF49">
    <property type="entry name" value="MITOCHONDRIAL-PROCESSING PEPTIDASE SUBUNIT ALPHA"/>
    <property type="match status" value="1"/>
</dbReference>
<dbReference type="Pfam" id="PF00675">
    <property type="entry name" value="Peptidase_M16"/>
    <property type="match status" value="2"/>
</dbReference>
<dbReference type="Gene3D" id="3.30.830.10">
    <property type="entry name" value="Metalloenzyme, LuxS/M16 peptidase-like"/>
    <property type="match status" value="4"/>
</dbReference>
<accession>A0A5N0TC53</accession>
<dbReference type="InterPro" id="IPR011249">
    <property type="entry name" value="Metalloenz_LuxS/M16"/>
</dbReference>
<evidence type="ECO:0000256" key="1">
    <source>
        <dbReference type="ARBA" id="ARBA00007261"/>
    </source>
</evidence>
<name>A0A5N0TC53_9GAMM</name>
<dbReference type="RefSeq" id="WP_150863375.1">
    <property type="nucleotide sequence ID" value="NZ_VYXP01000003.1"/>
</dbReference>
<feature type="domain" description="Peptidase M16 C-terminal" evidence="4">
    <location>
        <begin position="627"/>
        <end position="820"/>
    </location>
</feature>
<keyword evidence="2" id="KW-0732">Signal</keyword>
<feature type="domain" description="Peptidase M16 C-terminal" evidence="4">
    <location>
        <begin position="206"/>
        <end position="379"/>
    </location>
</feature>
<reference evidence="5 6" key="1">
    <citation type="submission" date="2019-09" db="EMBL/GenBank/DDBJ databases">
        <title>Wenzhouxiangella sp. Genome sequencing and assembly.</title>
        <authorList>
            <person name="Zhang R."/>
        </authorList>
    </citation>
    <scope>NUCLEOTIDE SEQUENCE [LARGE SCALE GENOMIC DNA]</scope>
    <source>
        <strain evidence="5 6">W260</strain>
    </source>
</reference>
<feature type="domain" description="Peptidase M16 N-terminal" evidence="3">
    <location>
        <begin position="52"/>
        <end position="189"/>
    </location>
</feature>
<dbReference type="InterPro" id="IPR007863">
    <property type="entry name" value="Peptidase_M16_C"/>
</dbReference>
<evidence type="ECO:0000313" key="5">
    <source>
        <dbReference type="EMBL" id="KAA9132663.1"/>
    </source>
</evidence>
<evidence type="ECO:0000313" key="6">
    <source>
        <dbReference type="Proteomes" id="UP000325372"/>
    </source>
</evidence>
<dbReference type="EMBL" id="VYXP01000003">
    <property type="protein sequence ID" value="KAA9132663.1"/>
    <property type="molecule type" value="Genomic_DNA"/>
</dbReference>
<dbReference type="Pfam" id="PF05193">
    <property type="entry name" value="Peptidase_M16_C"/>
    <property type="match status" value="2"/>
</dbReference>
<comment type="similarity">
    <text evidence="1">Belongs to the peptidase M16 family.</text>
</comment>
<feature type="signal peptide" evidence="2">
    <location>
        <begin position="1"/>
        <end position="23"/>
    </location>
</feature>
<protein>
    <submittedName>
        <fullName evidence="5">Insulinase family protein</fullName>
    </submittedName>
</protein>
<organism evidence="5 6">
    <name type="scientific">Marinihelvus fidelis</name>
    <dbReference type="NCBI Taxonomy" id="2613842"/>
    <lineage>
        <taxon>Bacteria</taxon>
        <taxon>Pseudomonadati</taxon>
        <taxon>Pseudomonadota</taxon>
        <taxon>Gammaproteobacteria</taxon>
        <taxon>Chromatiales</taxon>
        <taxon>Wenzhouxiangellaceae</taxon>
        <taxon>Marinihelvus</taxon>
    </lineage>
</organism>
<sequence length="945" mass="105527">MTRLRTVPALLLALLLPTLPVFADDNGILPFDAHTETLDNGLEVIVVNTGFPNLVSVQIPVQTGSRNEVEPGKSGFAHFFEHMMFRGTPNVSAAEYEAAMTRAGARRNAYTTDDYTNYYSTFAAEDLEEVLRIEADRFQNLDYSIEDFKTEARAVLGEYNKNSANPVRQILEVQRDNAYSQHPYKHTTMGFIEDIEDMPNEFDYSRTFFERWYRPEYTALIIAGDVDVDATMALVKQYWGNWNPPAAETLEIPAQVAPAGPVYTNVEWPSDTLPYVTVGFHGPAVLPDPYEWAALNMIFELYFSETSALYKRLVEQEQVVDQFFTYAPPRVDPYLATIFARVKDPAQATYVRDEIMKTFALARAEQVDAERLDEAKSNLRYGFTRGLDNTGDIAAELASWVHFERDYDTLNRVYAAYNTLAASDLHEVANAYFTDERLVVTTLAKDGLPADIGELPAMAVMAPVAEPVELDLLVQDNALPVINLKLLFEVGSAHDPAGKEGLARLAASMITDAGSRAMAISEINAAMFPIAASFNAQVDKEMTTFTGVFAAETWVTFLDLALPMLLDPGFREADFERMRDAQLNTLTEDLRNNNEEWLSKVALQRQVFRGTPYAYPSVGTVEGIQAITLDDVRAFVTEAYALGRLKIGINGDVPEGLVERLGVELAALPAESGLEDSGVPVANIPHGLQVEIIEKDTRATAITLGHPLDLIRGDDDFAALWLARTWLGEHRSAMSRLYQRIREVRGMNYGDYAYIESFDNGMFQFFPDPNNARKSQLFEMWIRPVEPKNAHMATRIAIHELQQLIDNGLSEAAFEDVRNYLSKNVFVMTSTQDQQLGYALDSNWYGIDEFADYMRAELADMTVDDVNAAIRRHFSAENLFITYVTQDAEGLKAALAEDAFSPMSYDADKPQALLDEDQLIGALELDIDADDISIVPVDSVFGGAQ</sequence>
<feature type="chain" id="PRO_5024448993" evidence="2">
    <location>
        <begin position="24"/>
        <end position="945"/>
    </location>
</feature>
<feature type="domain" description="Peptidase M16 N-terminal" evidence="3">
    <location>
        <begin position="480"/>
        <end position="618"/>
    </location>
</feature>
<keyword evidence="6" id="KW-1185">Reference proteome</keyword>
<dbReference type="Proteomes" id="UP000325372">
    <property type="component" value="Unassembled WGS sequence"/>
</dbReference>
<dbReference type="GO" id="GO:0046872">
    <property type="term" value="F:metal ion binding"/>
    <property type="evidence" value="ECO:0007669"/>
    <property type="project" value="InterPro"/>
</dbReference>
<comment type="caution">
    <text evidence="5">The sequence shown here is derived from an EMBL/GenBank/DDBJ whole genome shotgun (WGS) entry which is preliminary data.</text>
</comment>
<dbReference type="PANTHER" id="PTHR11851">
    <property type="entry name" value="METALLOPROTEASE"/>
    <property type="match status" value="1"/>
</dbReference>
<dbReference type="AlphaFoldDB" id="A0A5N0TC53"/>
<evidence type="ECO:0000259" key="3">
    <source>
        <dbReference type="Pfam" id="PF00675"/>
    </source>
</evidence>
<proteinExistence type="inferred from homology"/>
<dbReference type="InterPro" id="IPR050361">
    <property type="entry name" value="MPP/UQCRC_Complex"/>
</dbReference>
<evidence type="ECO:0000259" key="4">
    <source>
        <dbReference type="Pfam" id="PF05193"/>
    </source>
</evidence>
<dbReference type="SUPFAM" id="SSF63411">
    <property type="entry name" value="LuxS/MPP-like metallohydrolase"/>
    <property type="match status" value="4"/>
</dbReference>
<gene>
    <name evidence="5" type="ORF">F3N42_05445</name>
</gene>
<evidence type="ECO:0000256" key="2">
    <source>
        <dbReference type="SAM" id="SignalP"/>
    </source>
</evidence>